<keyword evidence="11 12" id="KW-0407">Ion channel</keyword>
<dbReference type="PANTHER" id="PTHR11690:SF288">
    <property type="entry name" value="AMILORIDE-SENSITIVE NA+ CHANNEL-RELATED"/>
    <property type="match status" value="1"/>
</dbReference>
<keyword evidence="6" id="KW-1133">Transmembrane helix</keyword>
<dbReference type="InterPro" id="IPR001873">
    <property type="entry name" value="ENaC"/>
</dbReference>
<evidence type="ECO:0000256" key="10">
    <source>
        <dbReference type="ARBA" id="ARBA00023201"/>
    </source>
</evidence>
<keyword evidence="9" id="KW-0472">Membrane</keyword>
<keyword evidence="10 12" id="KW-0739">Sodium transport</keyword>
<dbReference type="Pfam" id="PF00858">
    <property type="entry name" value="ASC"/>
    <property type="match status" value="1"/>
</dbReference>
<proteinExistence type="inferred from homology"/>
<evidence type="ECO:0000256" key="8">
    <source>
        <dbReference type="ARBA" id="ARBA00023065"/>
    </source>
</evidence>
<keyword evidence="3 12" id="KW-0813">Transport</keyword>
<keyword evidence="8 12" id="KW-0406">Ion transport</keyword>
<evidence type="ECO:0000256" key="1">
    <source>
        <dbReference type="ARBA" id="ARBA00004141"/>
    </source>
</evidence>
<comment type="similarity">
    <text evidence="2 12">Belongs to the amiloride-sensitive sodium channel (TC 1.A.6) family.</text>
</comment>
<dbReference type="InterPro" id="IPR020903">
    <property type="entry name" value="ENaC_CS"/>
</dbReference>
<name>A0A482VAY9_ASBVE</name>
<evidence type="ECO:0000256" key="7">
    <source>
        <dbReference type="ARBA" id="ARBA00023053"/>
    </source>
</evidence>
<keyword evidence="14" id="KW-1185">Reference proteome</keyword>
<keyword evidence="4 12" id="KW-0894">Sodium channel</keyword>
<dbReference type="EMBL" id="QDEB01119401">
    <property type="protein sequence ID" value="RZB40383.1"/>
    <property type="molecule type" value="Genomic_DNA"/>
</dbReference>
<evidence type="ECO:0000256" key="6">
    <source>
        <dbReference type="ARBA" id="ARBA00022989"/>
    </source>
</evidence>
<keyword evidence="7" id="KW-0915">Sodium</keyword>
<dbReference type="OrthoDB" id="6021021at2759"/>
<dbReference type="Gene3D" id="2.60.470.10">
    <property type="entry name" value="Acid-sensing ion channels like domains"/>
    <property type="match status" value="1"/>
</dbReference>
<evidence type="ECO:0000256" key="11">
    <source>
        <dbReference type="ARBA" id="ARBA00023303"/>
    </source>
</evidence>
<dbReference type="AlphaFoldDB" id="A0A482VAY9"/>
<dbReference type="GO" id="GO:0015280">
    <property type="term" value="F:ligand-gated sodium channel activity"/>
    <property type="evidence" value="ECO:0007669"/>
    <property type="project" value="TreeGrafter"/>
</dbReference>
<dbReference type="GO" id="GO:0005886">
    <property type="term" value="C:plasma membrane"/>
    <property type="evidence" value="ECO:0007669"/>
    <property type="project" value="TreeGrafter"/>
</dbReference>
<protein>
    <submittedName>
        <fullName evidence="13">ASC domain containing protein</fullName>
    </submittedName>
</protein>
<evidence type="ECO:0000313" key="13">
    <source>
        <dbReference type="EMBL" id="RZB40383.1"/>
    </source>
</evidence>
<dbReference type="Proteomes" id="UP000292052">
    <property type="component" value="Unassembled WGS sequence"/>
</dbReference>
<dbReference type="PRINTS" id="PR01078">
    <property type="entry name" value="AMINACHANNEL"/>
</dbReference>
<dbReference type="PANTHER" id="PTHR11690">
    <property type="entry name" value="AMILORIDE-SENSITIVE SODIUM CHANNEL-RELATED"/>
    <property type="match status" value="1"/>
</dbReference>
<keyword evidence="5 12" id="KW-0812">Transmembrane</keyword>
<reference evidence="13 14" key="1">
    <citation type="submission" date="2017-03" db="EMBL/GenBank/DDBJ databases">
        <title>Genome of the blue death feigning beetle - Asbolus verrucosus.</title>
        <authorList>
            <person name="Rider S.D."/>
        </authorList>
    </citation>
    <scope>NUCLEOTIDE SEQUENCE [LARGE SCALE GENOMIC DNA]</scope>
    <source>
        <strain evidence="13">Butters</strain>
        <tissue evidence="13">Head and leg muscle</tissue>
    </source>
</reference>
<evidence type="ECO:0000256" key="2">
    <source>
        <dbReference type="ARBA" id="ARBA00007193"/>
    </source>
</evidence>
<evidence type="ECO:0000256" key="5">
    <source>
        <dbReference type="ARBA" id="ARBA00022692"/>
    </source>
</evidence>
<organism evidence="13 14">
    <name type="scientific">Asbolus verrucosus</name>
    <name type="common">Desert ironclad beetle</name>
    <dbReference type="NCBI Taxonomy" id="1661398"/>
    <lineage>
        <taxon>Eukaryota</taxon>
        <taxon>Metazoa</taxon>
        <taxon>Ecdysozoa</taxon>
        <taxon>Arthropoda</taxon>
        <taxon>Hexapoda</taxon>
        <taxon>Insecta</taxon>
        <taxon>Pterygota</taxon>
        <taxon>Neoptera</taxon>
        <taxon>Endopterygota</taxon>
        <taxon>Coleoptera</taxon>
        <taxon>Polyphaga</taxon>
        <taxon>Cucujiformia</taxon>
        <taxon>Tenebrionidae</taxon>
        <taxon>Pimeliinae</taxon>
        <taxon>Asbolus</taxon>
    </lineage>
</organism>
<evidence type="ECO:0000313" key="14">
    <source>
        <dbReference type="Proteomes" id="UP000292052"/>
    </source>
</evidence>
<evidence type="ECO:0000256" key="4">
    <source>
        <dbReference type="ARBA" id="ARBA00022461"/>
    </source>
</evidence>
<sequence length="471" mass="54477">MRFNVSHFYKKDKKLVSEPTPSKKRSFIENTKKYFKEYSEVTGIHGLRYLTETRSIFENPVVISFSTKDTPIYEIPFPAVTICPESKYKIEKFNYTDIYYKLINENETISDENLRNFEYMSLLCKGENGKTILKNSFKTVGDDFFEVIDKLKPDLFVVCSFMGFWQNCTELFTPIVIDEGVCYSFNMLGRSEIFREDVIYDKNFYNVTSPSDNYCYDAGYADNAGIYTYPRRALVSGADNSLDITLFHNPNDTDYICSQFLEGFRVMIHSPLDMPRLSKHYFRVPLDRAVVVAIQPNLIATSDSIKKYSSETRNCYTSTERRLKYFKVYSQSNCMLECQTNYTLNMCGCVNFFMPRDNATAICGGANTACLKNADAALKINDLTSKISGGVESYKSSCDCKPSCTELTYSLETSQSNLQWKEFFASVKEVNIENKNEDLSSSEKSKEMNCMDRLIWYQILEDFWDYLLDFL</sequence>
<accession>A0A482VAY9</accession>
<dbReference type="PROSITE" id="PS01206">
    <property type="entry name" value="ASC"/>
    <property type="match status" value="1"/>
</dbReference>
<comment type="caution">
    <text evidence="13">The sequence shown here is derived from an EMBL/GenBank/DDBJ whole genome shotgun (WGS) entry which is preliminary data.</text>
</comment>
<comment type="subcellular location">
    <subcellularLocation>
        <location evidence="1">Membrane</location>
        <topology evidence="1">Multi-pass membrane protein</topology>
    </subcellularLocation>
</comment>
<evidence type="ECO:0000256" key="9">
    <source>
        <dbReference type="ARBA" id="ARBA00023136"/>
    </source>
</evidence>
<evidence type="ECO:0000256" key="3">
    <source>
        <dbReference type="ARBA" id="ARBA00022448"/>
    </source>
</evidence>
<gene>
    <name evidence="13" type="ORF">BDFB_012580</name>
</gene>
<evidence type="ECO:0000256" key="12">
    <source>
        <dbReference type="RuleBase" id="RU000679"/>
    </source>
</evidence>